<dbReference type="Proteomes" id="UP000887013">
    <property type="component" value="Unassembled WGS sequence"/>
</dbReference>
<comment type="caution">
    <text evidence="1">The sequence shown here is derived from an EMBL/GenBank/DDBJ whole genome shotgun (WGS) entry which is preliminary data.</text>
</comment>
<organism evidence="1 2">
    <name type="scientific">Nephila pilipes</name>
    <name type="common">Giant wood spider</name>
    <name type="synonym">Nephila maculata</name>
    <dbReference type="NCBI Taxonomy" id="299642"/>
    <lineage>
        <taxon>Eukaryota</taxon>
        <taxon>Metazoa</taxon>
        <taxon>Ecdysozoa</taxon>
        <taxon>Arthropoda</taxon>
        <taxon>Chelicerata</taxon>
        <taxon>Arachnida</taxon>
        <taxon>Araneae</taxon>
        <taxon>Araneomorphae</taxon>
        <taxon>Entelegynae</taxon>
        <taxon>Araneoidea</taxon>
        <taxon>Nephilidae</taxon>
        <taxon>Nephila</taxon>
    </lineage>
</organism>
<accession>A0A8X6SZ98</accession>
<keyword evidence="2" id="KW-1185">Reference proteome</keyword>
<evidence type="ECO:0000313" key="2">
    <source>
        <dbReference type="Proteomes" id="UP000887013"/>
    </source>
</evidence>
<dbReference type="AlphaFoldDB" id="A0A8X6SZ98"/>
<protein>
    <submittedName>
        <fullName evidence="1">Uncharacterized protein</fullName>
    </submittedName>
</protein>
<reference evidence="1" key="1">
    <citation type="submission" date="2020-08" db="EMBL/GenBank/DDBJ databases">
        <title>Multicomponent nature underlies the extraordinary mechanical properties of spider dragline silk.</title>
        <authorList>
            <person name="Kono N."/>
            <person name="Nakamura H."/>
            <person name="Mori M."/>
            <person name="Yoshida Y."/>
            <person name="Ohtoshi R."/>
            <person name="Malay A.D."/>
            <person name="Moran D.A.P."/>
            <person name="Tomita M."/>
            <person name="Numata K."/>
            <person name="Arakawa K."/>
        </authorList>
    </citation>
    <scope>NUCLEOTIDE SEQUENCE</scope>
</reference>
<name>A0A8X6SZ98_NEPPI</name>
<proteinExistence type="predicted"/>
<sequence length="537" mass="60040">MRKEELINELEYRGIEPSRDERQSKRGLVEKLRENLKGEEVKLRLNKTLVGALISTLFFNHQVKKPFKIEISQPDKSRKEKEINELNKKIDSKSFVKEKVLEKIKLLNSSSHTSNSWFFKEVLAAIVNDEGRFNKLKAVCAAICKEPMERLLRGAKVHEDVVDVLGFFGVDSLVLDKSNVVASSIPLLQISPPDSPGSKAANSKGFMQNNCGQGGKSYYNAGTGSYLNSQNSPRGVGMLDSKSLNEKLSRLSLRGEDSELIIPNLPEIDHLMKVHGAGYKQRLLDKVLDCDSVVSHPALQEGSSEGVSGTLGNSMNQSRQLDFSRLSDAELAAIKTYKEGIALLKLGREKDGKEEFKKAADKGFSHAGYIYAIMTFKEIVQHHIDNQSKLPTKKDINKAVQCMIDIKKEFFPFPSFVLGMMQSYNQIVVNKKLAAQVTSARECFDDVLSGVRYSEGNYSLTVPRKYITVGDGSQEYLRWVVQSTKHELARGMLSCPEDLSDARSLLQELSSGNFVDAKYLYALALLKDTFGDTQKFK</sequence>
<gene>
    <name evidence="1" type="primary">COM42_05930</name>
    <name evidence="1" type="ORF">NPIL_366211</name>
</gene>
<feature type="non-terminal residue" evidence="1">
    <location>
        <position position="537"/>
    </location>
</feature>
<dbReference type="EMBL" id="BMAW01095566">
    <property type="protein sequence ID" value="GFS70767.1"/>
    <property type="molecule type" value="Genomic_DNA"/>
</dbReference>
<evidence type="ECO:0000313" key="1">
    <source>
        <dbReference type="EMBL" id="GFS70767.1"/>
    </source>
</evidence>